<organism evidence="3 4">
    <name type="scientific">Corynebacterium marinum DSM 44953</name>
    <dbReference type="NCBI Taxonomy" id="1224162"/>
    <lineage>
        <taxon>Bacteria</taxon>
        <taxon>Bacillati</taxon>
        <taxon>Actinomycetota</taxon>
        <taxon>Actinomycetes</taxon>
        <taxon>Mycobacteriales</taxon>
        <taxon>Corynebacteriaceae</taxon>
        <taxon>Corynebacterium</taxon>
    </lineage>
</organism>
<feature type="transmembrane region" description="Helical" evidence="1">
    <location>
        <begin position="55"/>
        <end position="76"/>
    </location>
</feature>
<keyword evidence="1" id="KW-1133">Transmembrane helix</keyword>
<keyword evidence="1" id="KW-0472">Membrane</keyword>
<keyword evidence="4" id="KW-1185">Reference proteome</keyword>
<feature type="transmembrane region" description="Helical" evidence="1">
    <location>
        <begin position="16"/>
        <end position="35"/>
    </location>
</feature>
<protein>
    <recommendedName>
        <fullName evidence="2">CAAX prenyl protease 2/Lysostaphin resistance protein A-like domain-containing protein</fullName>
    </recommendedName>
</protein>
<dbReference type="STRING" id="1224162.B840_05270"/>
<evidence type="ECO:0000259" key="2">
    <source>
        <dbReference type="Pfam" id="PF02517"/>
    </source>
</evidence>
<evidence type="ECO:0000256" key="1">
    <source>
        <dbReference type="SAM" id="Phobius"/>
    </source>
</evidence>
<dbReference type="KEGG" id="cmq:B840_05270"/>
<dbReference type="Proteomes" id="UP000031928">
    <property type="component" value="Chromosome"/>
</dbReference>
<keyword evidence="1" id="KW-0812">Transmembrane</keyword>
<name>A0A0B6TSU6_9CORY</name>
<dbReference type="OrthoDB" id="5986735at2"/>
<dbReference type="RefSeq" id="WP_042621268.1">
    <property type="nucleotide sequence ID" value="NZ_CP007790.1"/>
</dbReference>
<feature type="transmembrane region" description="Helical" evidence="1">
    <location>
        <begin position="129"/>
        <end position="153"/>
    </location>
</feature>
<feature type="transmembrane region" description="Helical" evidence="1">
    <location>
        <begin position="173"/>
        <end position="191"/>
    </location>
</feature>
<dbReference type="EMBL" id="CP007790">
    <property type="protein sequence ID" value="AJK68670.1"/>
    <property type="molecule type" value="Genomic_DNA"/>
</dbReference>
<gene>
    <name evidence="3" type="ORF">B840_05270</name>
</gene>
<reference evidence="3 4" key="1">
    <citation type="submission" date="2014-05" db="EMBL/GenBank/DDBJ databases">
        <title>Complete genome sequence of Corynebacterium marinum DSM 44953.</title>
        <authorList>
            <person name="Schaffert L."/>
            <person name="Albersmeier A."/>
            <person name="Kalinowski J."/>
            <person name="Ruckert C."/>
        </authorList>
    </citation>
    <scope>NUCLEOTIDE SEQUENCE [LARGE SCALE GENOMIC DNA]</scope>
    <source>
        <strain evidence="3 4">DSM 44953</strain>
    </source>
</reference>
<dbReference type="AlphaFoldDB" id="A0A0B6TSU6"/>
<feature type="transmembrane region" description="Helical" evidence="1">
    <location>
        <begin position="203"/>
        <end position="222"/>
    </location>
</feature>
<feature type="transmembrane region" description="Helical" evidence="1">
    <location>
        <begin position="88"/>
        <end position="109"/>
    </location>
</feature>
<evidence type="ECO:0000313" key="3">
    <source>
        <dbReference type="EMBL" id="AJK68670.1"/>
    </source>
</evidence>
<dbReference type="HOGENOM" id="CLU_979503_0_0_11"/>
<dbReference type="InterPro" id="IPR003675">
    <property type="entry name" value="Rce1/LyrA-like_dom"/>
</dbReference>
<proteinExistence type="predicted"/>
<evidence type="ECO:0000313" key="4">
    <source>
        <dbReference type="Proteomes" id="UP000031928"/>
    </source>
</evidence>
<dbReference type="GO" id="GO:0004175">
    <property type="term" value="F:endopeptidase activity"/>
    <property type="evidence" value="ECO:0007669"/>
    <property type="project" value="UniProtKB-ARBA"/>
</dbReference>
<dbReference type="Pfam" id="PF02517">
    <property type="entry name" value="Rce1-like"/>
    <property type="match status" value="1"/>
</dbReference>
<feature type="domain" description="CAAX prenyl protease 2/Lysostaphin resistance protein A-like" evidence="2">
    <location>
        <begin position="133"/>
        <end position="238"/>
    </location>
</feature>
<accession>A0A0B6TSU6</accession>
<sequence>MSSPHGPSVRATTTPWLILVVAVTIILTAGIHLLLRAGVFTPLVRATDGLIHRSLLGNAILLLVVVGGLILHVGGLSPRQVGLIPRRLPLAVAVTLGVWLLMQAIQLVFHLLADGTAQVSPVWAGGGATVLVGGLIAQFFGTALVEEIIFRGYLLTQVREKLHRRWSGSARRALIPALLISQFSFAAFHLPGHIASGLGPIDIVIDLVRLTLLGTLFALLYLRTGNLFIGIGIHSLSNNPTALFVPDPNQDSLLALAFGALIIIFWPRRRERESETTARSSAAGPRIQ</sequence>
<dbReference type="GO" id="GO:0080120">
    <property type="term" value="P:CAAX-box protein maturation"/>
    <property type="evidence" value="ECO:0007669"/>
    <property type="project" value="UniProtKB-ARBA"/>
</dbReference>